<dbReference type="Proteomes" id="UP000033774">
    <property type="component" value="Unassembled WGS sequence"/>
</dbReference>
<dbReference type="PATRIC" id="fig|552518.3.peg.1805"/>
<dbReference type="PANTHER" id="PTHR36924">
    <property type="entry name" value="ANTITOXIN HIGA-1"/>
    <property type="match status" value="1"/>
</dbReference>
<evidence type="ECO:0000313" key="3">
    <source>
        <dbReference type="EMBL" id="KJV09433.1"/>
    </source>
</evidence>
<keyword evidence="4" id="KW-1185">Reference proteome</keyword>
<evidence type="ECO:0000313" key="4">
    <source>
        <dbReference type="Proteomes" id="UP000033774"/>
    </source>
</evidence>
<dbReference type="InterPro" id="IPR001387">
    <property type="entry name" value="Cro/C1-type_HTH"/>
</dbReference>
<dbReference type="EMBL" id="LAJY01000281">
    <property type="protein sequence ID" value="KJV09433.1"/>
    <property type="molecule type" value="Genomic_DNA"/>
</dbReference>
<proteinExistence type="predicted"/>
<dbReference type="InterPro" id="IPR013430">
    <property type="entry name" value="Toxin_antidote_HigA"/>
</dbReference>
<dbReference type="SUPFAM" id="SSF47413">
    <property type="entry name" value="lambda repressor-like DNA-binding domains"/>
    <property type="match status" value="1"/>
</dbReference>
<organism evidence="3 4">
    <name type="scientific">Elstera litoralis</name>
    <dbReference type="NCBI Taxonomy" id="552518"/>
    <lineage>
        <taxon>Bacteria</taxon>
        <taxon>Pseudomonadati</taxon>
        <taxon>Pseudomonadota</taxon>
        <taxon>Alphaproteobacteria</taxon>
        <taxon>Rhodospirillales</taxon>
        <taxon>Rhodospirillaceae</taxon>
        <taxon>Elstera</taxon>
    </lineage>
</organism>
<evidence type="ECO:0000259" key="2">
    <source>
        <dbReference type="PROSITE" id="PS50943"/>
    </source>
</evidence>
<dbReference type="GO" id="GO:0003677">
    <property type="term" value="F:DNA binding"/>
    <property type="evidence" value="ECO:0007669"/>
    <property type="project" value="UniProtKB-KW"/>
</dbReference>
<dbReference type="CDD" id="cd00093">
    <property type="entry name" value="HTH_XRE"/>
    <property type="match status" value="1"/>
</dbReference>
<accession>A0A0F3IS93</accession>
<name>A0A0F3IS93_9PROT</name>
<feature type="domain" description="HTH cro/C1-type" evidence="2">
    <location>
        <begin position="20"/>
        <end position="66"/>
    </location>
</feature>
<protein>
    <submittedName>
        <fullName evidence="3">Virulence protein</fullName>
    </submittedName>
</protein>
<comment type="caution">
    <text evidence="3">The sequence shown here is derived from an EMBL/GenBank/DDBJ whole genome shotgun (WGS) entry which is preliminary data.</text>
</comment>
<keyword evidence="1" id="KW-0238">DNA-binding</keyword>
<dbReference type="NCBIfam" id="TIGR02607">
    <property type="entry name" value="antidote_HigA"/>
    <property type="match status" value="1"/>
</dbReference>
<dbReference type="Pfam" id="PF01381">
    <property type="entry name" value="HTH_3"/>
    <property type="match status" value="1"/>
</dbReference>
<dbReference type="PROSITE" id="PS50943">
    <property type="entry name" value="HTH_CROC1"/>
    <property type="match status" value="1"/>
</dbReference>
<dbReference type="Gene3D" id="1.10.260.40">
    <property type="entry name" value="lambda repressor-like DNA-binding domains"/>
    <property type="match status" value="1"/>
</dbReference>
<dbReference type="InterPro" id="IPR010982">
    <property type="entry name" value="Lambda_DNA-bd_dom_sf"/>
</dbReference>
<dbReference type="AlphaFoldDB" id="A0A0F3IS93"/>
<dbReference type="OrthoDB" id="3174593at2"/>
<gene>
    <name evidence="3" type="ORF">VZ95_11500</name>
</gene>
<sequence>MMHTHPHPGEILKETVFAPLNLSVTEAAGRLSLSRVVLSRVLNGKAGISADLAIRLEKAGVSTARFWVTLQANYDLWVAMQREQPPVRALREVAA</sequence>
<reference evidence="3 4" key="1">
    <citation type="submission" date="2015-03" db="EMBL/GenBank/DDBJ databases">
        <title>Draft genome sequence of Elstera litoralis.</title>
        <authorList>
            <person name="Rahalkar M.C."/>
            <person name="Dhakephalkar P.K."/>
            <person name="Pore S.D."/>
            <person name="Arora P."/>
            <person name="Kapse N.G."/>
            <person name="Pandit P.S."/>
        </authorList>
    </citation>
    <scope>NUCLEOTIDE SEQUENCE [LARGE SCALE GENOMIC DNA]</scope>
    <source>
        <strain evidence="3 4">Dia-1</strain>
    </source>
</reference>
<dbReference type="PANTHER" id="PTHR36924:SF1">
    <property type="entry name" value="ANTITOXIN HIGA-1"/>
    <property type="match status" value="1"/>
</dbReference>
<evidence type="ECO:0000256" key="1">
    <source>
        <dbReference type="ARBA" id="ARBA00023125"/>
    </source>
</evidence>